<proteinExistence type="inferred from homology"/>
<sequence>MKGVIIVAAFLAAVAAGHRGPFRRMFPDHGDLVVSAGCDDDMGDPLFLTPYIEAGKIKKARSLSRVSLGHRHGHSFSGFLTVNKEYNSNLFFWFFPARVGADDAPVLVWLQGGPGGSSLFGLFAEHGPFNVDENLHLVPRDYAWTRTHNVIYIDNPAGTGFSFTDKEEGYARNQTDVGRDLYAALIQFFQLFPELQRNDFYVTGESYAGKYVPALTYTIHQNNPNATLKINLKGMAIGDGLCDPVSMTDYGDFLYQIGLIDDIDLQYFKEQSSLAVKYIEDEKWLDAFKVFDSLLNGDKTGYPSYFTNVTGLTYYFNYVAQSEPKDMDYWPMFINKPLVRRSIHVGNMTFHGGEKVEEYLEEDIMKSVKPWIEELLDNYKVMIYNGQLDVIIAYTLTENFLNTLNWTRAQEFKDAPRYIWRVDNEVSGYVREVPGFVQVMIRNAGHMVPYDQPKWAFDMISRFTAEKSFPSHQRESNHIGSGL</sequence>
<accession>A0AAN8XM38</accession>
<dbReference type="PROSITE" id="PS00131">
    <property type="entry name" value="CARBOXYPEPT_SER_SER"/>
    <property type="match status" value="1"/>
</dbReference>
<dbReference type="PROSITE" id="PS00560">
    <property type="entry name" value="CARBOXYPEPT_SER_HIS"/>
    <property type="match status" value="1"/>
</dbReference>
<dbReference type="EC" id="3.4.16.-" evidence="7"/>
<evidence type="ECO:0000256" key="3">
    <source>
        <dbReference type="ARBA" id="ARBA00022670"/>
    </source>
</evidence>
<evidence type="ECO:0000256" key="2">
    <source>
        <dbReference type="ARBA" id="ARBA00022645"/>
    </source>
</evidence>
<dbReference type="PANTHER" id="PTHR11802">
    <property type="entry name" value="SERINE PROTEASE FAMILY S10 SERINE CARBOXYPEPTIDASE"/>
    <property type="match status" value="1"/>
</dbReference>
<keyword evidence="6" id="KW-0325">Glycoprotein</keyword>
<keyword evidence="2 7" id="KW-0121">Carboxypeptidase</keyword>
<dbReference type="InterPro" id="IPR018202">
    <property type="entry name" value="Ser_caboxypep_ser_AS"/>
</dbReference>
<dbReference type="Proteomes" id="UP001381693">
    <property type="component" value="Unassembled WGS sequence"/>
</dbReference>
<comment type="caution">
    <text evidence="8">The sequence shown here is derived from an EMBL/GenBank/DDBJ whole genome shotgun (WGS) entry which is preliminary data.</text>
</comment>
<dbReference type="GO" id="GO:0004185">
    <property type="term" value="F:serine-type carboxypeptidase activity"/>
    <property type="evidence" value="ECO:0007669"/>
    <property type="project" value="UniProtKB-UniRule"/>
</dbReference>
<evidence type="ECO:0000256" key="1">
    <source>
        <dbReference type="ARBA" id="ARBA00009431"/>
    </source>
</evidence>
<feature type="chain" id="PRO_5042667056" description="Carboxypeptidase" evidence="7">
    <location>
        <begin position="17"/>
        <end position="483"/>
    </location>
</feature>
<comment type="similarity">
    <text evidence="1 7">Belongs to the peptidase S10 family.</text>
</comment>
<dbReference type="Gene3D" id="3.40.50.1820">
    <property type="entry name" value="alpha/beta hydrolase"/>
    <property type="match status" value="1"/>
</dbReference>
<keyword evidence="5 7" id="KW-0378">Hydrolase</keyword>
<name>A0AAN8XM38_HALRR</name>
<feature type="signal peptide" evidence="7">
    <location>
        <begin position="1"/>
        <end position="16"/>
    </location>
</feature>
<dbReference type="AlphaFoldDB" id="A0AAN8XM38"/>
<evidence type="ECO:0000313" key="8">
    <source>
        <dbReference type="EMBL" id="KAK7080870.1"/>
    </source>
</evidence>
<dbReference type="PANTHER" id="PTHR11802:SF472">
    <property type="entry name" value="SERINE CARBOXYPEPTIDASE CPVL-RELATED"/>
    <property type="match status" value="1"/>
</dbReference>
<dbReference type="Pfam" id="PF00450">
    <property type="entry name" value="Peptidase_S10"/>
    <property type="match status" value="1"/>
</dbReference>
<dbReference type="SUPFAM" id="SSF53474">
    <property type="entry name" value="alpha/beta-Hydrolases"/>
    <property type="match status" value="1"/>
</dbReference>
<organism evidence="8 9">
    <name type="scientific">Halocaridina rubra</name>
    <name type="common">Hawaiian red shrimp</name>
    <dbReference type="NCBI Taxonomy" id="373956"/>
    <lineage>
        <taxon>Eukaryota</taxon>
        <taxon>Metazoa</taxon>
        <taxon>Ecdysozoa</taxon>
        <taxon>Arthropoda</taxon>
        <taxon>Crustacea</taxon>
        <taxon>Multicrustacea</taxon>
        <taxon>Malacostraca</taxon>
        <taxon>Eumalacostraca</taxon>
        <taxon>Eucarida</taxon>
        <taxon>Decapoda</taxon>
        <taxon>Pleocyemata</taxon>
        <taxon>Caridea</taxon>
        <taxon>Atyoidea</taxon>
        <taxon>Atyidae</taxon>
        <taxon>Halocaridina</taxon>
    </lineage>
</organism>
<dbReference type="GO" id="GO:0006508">
    <property type="term" value="P:proteolysis"/>
    <property type="evidence" value="ECO:0007669"/>
    <property type="project" value="UniProtKB-KW"/>
</dbReference>
<dbReference type="InterPro" id="IPR029058">
    <property type="entry name" value="AB_hydrolase_fold"/>
</dbReference>
<gene>
    <name evidence="8" type="ORF">SK128_028085</name>
</gene>
<keyword evidence="4 7" id="KW-0732">Signal</keyword>
<evidence type="ECO:0000256" key="5">
    <source>
        <dbReference type="ARBA" id="ARBA00022801"/>
    </source>
</evidence>
<evidence type="ECO:0000256" key="7">
    <source>
        <dbReference type="RuleBase" id="RU361156"/>
    </source>
</evidence>
<evidence type="ECO:0000256" key="6">
    <source>
        <dbReference type="ARBA" id="ARBA00023180"/>
    </source>
</evidence>
<dbReference type="InterPro" id="IPR033124">
    <property type="entry name" value="Ser_caboxypep_his_AS"/>
</dbReference>
<keyword evidence="9" id="KW-1185">Reference proteome</keyword>
<keyword evidence="3 7" id="KW-0645">Protease</keyword>
<evidence type="ECO:0000313" key="9">
    <source>
        <dbReference type="Proteomes" id="UP001381693"/>
    </source>
</evidence>
<protein>
    <recommendedName>
        <fullName evidence="7">Carboxypeptidase</fullName>
        <ecNumber evidence="7">3.4.16.-</ecNumber>
    </recommendedName>
</protein>
<reference evidence="8 9" key="1">
    <citation type="submission" date="2023-11" db="EMBL/GenBank/DDBJ databases">
        <title>Halocaridina rubra genome assembly.</title>
        <authorList>
            <person name="Smith C."/>
        </authorList>
    </citation>
    <scope>NUCLEOTIDE SEQUENCE [LARGE SCALE GENOMIC DNA]</scope>
    <source>
        <strain evidence="8">EP-1</strain>
        <tissue evidence="8">Whole</tissue>
    </source>
</reference>
<evidence type="ECO:0000256" key="4">
    <source>
        <dbReference type="ARBA" id="ARBA00022729"/>
    </source>
</evidence>
<dbReference type="EMBL" id="JAXCGZ010005765">
    <property type="protein sequence ID" value="KAK7080870.1"/>
    <property type="molecule type" value="Genomic_DNA"/>
</dbReference>
<dbReference type="InterPro" id="IPR001563">
    <property type="entry name" value="Peptidase_S10"/>
</dbReference>
<dbReference type="FunFam" id="3.40.50.1820:FF:000096">
    <property type="entry name" value="Carboxypeptidase vitellogenic-like"/>
    <property type="match status" value="1"/>
</dbReference>
<dbReference type="PRINTS" id="PR00724">
    <property type="entry name" value="CRBOXYPTASEC"/>
</dbReference>